<dbReference type="SUPFAM" id="SSF141868">
    <property type="entry name" value="EAL domain-like"/>
    <property type="match status" value="1"/>
</dbReference>
<gene>
    <name evidence="5" type="ORF">ACFYKX_06815</name>
</gene>
<dbReference type="Gene3D" id="3.30.70.270">
    <property type="match status" value="1"/>
</dbReference>
<dbReference type="InterPro" id="IPR052155">
    <property type="entry name" value="Biofilm_reg_signaling"/>
</dbReference>
<dbReference type="CDD" id="cd01949">
    <property type="entry name" value="GGDEF"/>
    <property type="match status" value="1"/>
</dbReference>
<dbReference type="Pfam" id="PF00989">
    <property type="entry name" value="PAS"/>
    <property type="match status" value="1"/>
</dbReference>
<dbReference type="SMART" id="SM00267">
    <property type="entry name" value="GGDEF"/>
    <property type="match status" value="1"/>
</dbReference>
<evidence type="ECO:0000313" key="6">
    <source>
        <dbReference type="Proteomes" id="UP001601059"/>
    </source>
</evidence>
<dbReference type="Gene3D" id="3.30.450.20">
    <property type="entry name" value="PAS domain"/>
    <property type="match status" value="1"/>
</dbReference>
<feature type="domain" description="EAL" evidence="3">
    <location>
        <begin position="714"/>
        <end position="968"/>
    </location>
</feature>
<dbReference type="SUPFAM" id="SSF55785">
    <property type="entry name" value="PYP-like sensor domain (PAS domain)"/>
    <property type="match status" value="1"/>
</dbReference>
<dbReference type="Pfam" id="PF10442">
    <property type="entry name" value="FIST_C"/>
    <property type="match status" value="1"/>
</dbReference>
<evidence type="ECO:0000259" key="3">
    <source>
        <dbReference type="PROSITE" id="PS50883"/>
    </source>
</evidence>
<dbReference type="InterPro" id="IPR013702">
    <property type="entry name" value="FIST_domain_N"/>
</dbReference>
<evidence type="ECO:0000313" key="5">
    <source>
        <dbReference type="EMBL" id="MFE8700316.1"/>
    </source>
</evidence>
<dbReference type="InterPro" id="IPR000160">
    <property type="entry name" value="GGDEF_dom"/>
</dbReference>
<dbReference type="EMBL" id="JBIACK010000002">
    <property type="protein sequence ID" value="MFE8700316.1"/>
    <property type="molecule type" value="Genomic_DNA"/>
</dbReference>
<dbReference type="SMART" id="SM01204">
    <property type="entry name" value="FIST_C"/>
    <property type="match status" value="1"/>
</dbReference>
<feature type="domain" description="GGDEF" evidence="4">
    <location>
        <begin position="572"/>
        <end position="705"/>
    </location>
</feature>
<reference evidence="5 6" key="1">
    <citation type="submission" date="2024-08" db="EMBL/GenBank/DDBJ databases">
        <title>Two novel Cytobacillus novel species.</title>
        <authorList>
            <person name="Liu G."/>
        </authorList>
    </citation>
    <scope>NUCLEOTIDE SEQUENCE [LARGE SCALE GENOMIC DNA]</scope>
    <source>
        <strain evidence="5 6">FJAT-54145</strain>
    </source>
</reference>
<dbReference type="NCBIfam" id="TIGR00254">
    <property type="entry name" value="GGDEF"/>
    <property type="match status" value="1"/>
</dbReference>
<protein>
    <submittedName>
        <fullName evidence="5">EAL domain-containing protein</fullName>
    </submittedName>
</protein>
<dbReference type="NCBIfam" id="TIGR00229">
    <property type="entry name" value="sensory_box"/>
    <property type="match status" value="1"/>
</dbReference>
<feature type="domain" description="PAS" evidence="1">
    <location>
        <begin position="417"/>
        <end position="487"/>
    </location>
</feature>
<dbReference type="PROSITE" id="PS50113">
    <property type="entry name" value="PAC"/>
    <property type="match status" value="1"/>
</dbReference>
<evidence type="ECO:0000259" key="4">
    <source>
        <dbReference type="PROSITE" id="PS50887"/>
    </source>
</evidence>
<evidence type="ECO:0000259" key="2">
    <source>
        <dbReference type="PROSITE" id="PS50113"/>
    </source>
</evidence>
<name>A0ABW6K838_9BACI</name>
<dbReference type="InterPro" id="IPR000014">
    <property type="entry name" value="PAS"/>
</dbReference>
<dbReference type="PROSITE" id="PS50883">
    <property type="entry name" value="EAL"/>
    <property type="match status" value="1"/>
</dbReference>
<dbReference type="Pfam" id="PF00563">
    <property type="entry name" value="EAL"/>
    <property type="match status" value="1"/>
</dbReference>
<dbReference type="SUPFAM" id="SSF55073">
    <property type="entry name" value="Nucleotide cyclase"/>
    <property type="match status" value="1"/>
</dbReference>
<dbReference type="InterPro" id="IPR000700">
    <property type="entry name" value="PAS-assoc_C"/>
</dbReference>
<dbReference type="SMART" id="SM00091">
    <property type="entry name" value="PAS"/>
    <property type="match status" value="1"/>
</dbReference>
<dbReference type="InterPro" id="IPR035965">
    <property type="entry name" value="PAS-like_dom_sf"/>
</dbReference>
<dbReference type="InterPro" id="IPR013767">
    <property type="entry name" value="PAS_fold"/>
</dbReference>
<dbReference type="PANTHER" id="PTHR44757:SF2">
    <property type="entry name" value="BIOFILM ARCHITECTURE MAINTENANCE PROTEIN MBAA"/>
    <property type="match status" value="1"/>
</dbReference>
<dbReference type="PROSITE" id="PS50112">
    <property type="entry name" value="PAS"/>
    <property type="match status" value="1"/>
</dbReference>
<dbReference type="Gene3D" id="3.20.20.450">
    <property type="entry name" value="EAL domain"/>
    <property type="match status" value="1"/>
</dbReference>
<dbReference type="InterPro" id="IPR043128">
    <property type="entry name" value="Rev_trsase/Diguanyl_cyclase"/>
</dbReference>
<dbReference type="InterPro" id="IPR019494">
    <property type="entry name" value="FIST_C"/>
</dbReference>
<dbReference type="RefSeq" id="WP_389359373.1">
    <property type="nucleotide sequence ID" value="NZ_JBIACK010000002.1"/>
</dbReference>
<organism evidence="5 6">
    <name type="scientific">Cytobacillus spartinae</name>
    <dbReference type="NCBI Taxonomy" id="3299023"/>
    <lineage>
        <taxon>Bacteria</taxon>
        <taxon>Bacillati</taxon>
        <taxon>Bacillota</taxon>
        <taxon>Bacilli</taxon>
        <taxon>Bacillales</taxon>
        <taxon>Bacillaceae</taxon>
        <taxon>Cytobacillus</taxon>
    </lineage>
</organism>
<dbReference type="CDD" id="cd01948">
    <property type="entry name" value="EAL"/>
    <property type="match status" value="1"/>
</dbReference>
<dbReference type="Pfam" id="PF00990">
    <property type="entry name" value="GGDEF"/>
    <property type="match status" value="1"/>
</dbReference>
<dbReference type="InterPro" id="IPR001633">
    <property type="entry name" value="EAL_dom"/>
</dbReference>
<accession>A0ABW6K838</accession>
<feature type="domain" description="PAC" evidence="2">
    <location>
        <begin position="489"/>
        <end position="540"/>
    </location>
</feature>
<dbReference type="Proteomes" id="UP001601059">
    <property type="component" value="Unassembled WGS sequence"/>
</dbReference>
<keyword evidence="6" id="KW-1185">Reference proteome</keyword>
<dbReference type="PANTHER" id="PTHR44757">
    <property type="entry name" value="DIGUANYLATE CYCLASE DGCP"/>
    <property type="match status" value="1"/>
</dbReference>
<dbReference type="Pfam" id="PF08495">
    <property type="entry name" value="FIST"/>
    <property type="match status" value="1"/>
</dbReference>
<dbReference type="SMART" id="SM00052">
    <property type="entry name" value="EAL"/>
    <property type="match status" value="1"/>
</dbReference>
<evidence type="ECO:0000259" key="1">
    <source>
        <dbReference type="PROSITE" id="PS50112"/>
    </source>
</evidence>
<proteinExistence type="predicted"/>
<dbReference type="CDD" id="cd00130">
    <property type="entry name" value="PAS"/>
    <property type="match status" value="1"/>
</dbReference>
<dbReference type="PROSITE" id="PS50887">
    <property type="entry name" value="GGDEF"/>
    <property type="match status" value="1"/>
</dbReference>
<dbReference type="InterPro" id="IPR035919">
    <property type="entry name" value="EAL_sf"/>
</dbReference>
<dbReference type="InterPro" id="IPR029787">
    <property type="entry name" value="Nucleotide_cyclase"/>
</dbReference>
<comment type="caution">
    <text evidence="5">The sequence shown here is derived from an EMBL/GenBank/DDBJ whole genome shotgun (WGS) entry which is preliminary data.</text>
</comment>
<dbReference type="SMART" id="SM00897">
    <property type="entry name" value="FIST"/>
    <property type="match status" value="1"/>
</dbReference>
<sequence length="968" mass="109500">MAKTISCIYTNKSQLNSFIESHELYEYPDLLIQVFSGMGEKDTLVRIQNDIASLLPESTMIGCTSAGGIQDGQLLEQDVVISFTIFERTQLYSALFEMDQYQDSYAMGKSLAARLISFDTKAVIVFPSDPSINVPLLLRGLHEQNSEVVIVGGVAGDNDRFKEGFAFTNQQITNRGVVAVALNSEFLKVETFTNCKWQEIGKSFKVTKSKDNFIYSIDGKKPIQILKHYLGEDFVKELPQSGIEFPFIMEDDGELVSIYITRILSNGAVQVNRSISVGEKLTFGYANVKEMISDSLHEIKRLSRSNVETIFLYNCLARKRFMNDFASKEVKFLNEIAPTSGFFCYGEIAYEKGQSPKLVGHSVVYLSLTENNEKVPPREVNISYEFPEEMNTVVSLTHLIQASQSDIRTLNDHLSVSEQYYRSLFDNNDDFVYSTDLKGQFTSVNRAFIETFGYSENEILGKSALKYINSDDIARVRMHYYRALKGREQYYNIEIPTKTGETFLFQIKNIPIIVNGERVGIYGVGRNITEQKKIEEKIIQLAYYDQETGLPNRLKFVEKLGEMVSRAKKKKRMLSVMVVDIDRFKIVNDSLGHEAGDAILKELSTRIKSILPTGSYLGRFSGDKFNVVLTKNIDIEEVMKCAKLLLQTVAKSIFHANQEFFVTASIGVSMFPNDSLDEDTLIRNADIAMNRSKNSGGNRITFFSTEMNEQALIRLELESYLRKALQKNEFHLCYQPLIDLSTGKTYGSEALIRWNHPKLGLVSPGEFIPLAEETGLIEEIGSWVLRTACIQNKKWQMMGSRDLTISVNVSAHQFSQPSFIQEVTNALRDSGLEPQYLTLELTESTMLRNIDYSISVMKALQKLGVRVSIDDFGTGYSSLSYLRNLPINTLKIDRSFINNLKVDTTDIAIVKAIITMGHGLSVKVVAEGVETKEQIELLKQLNCHYAQGFYIHKPLMISDFENNLLQTI</sequence>